<dbReference type="AlphaFoldDB" id="A0A2T5GRS8"/>
<dbReference type="Gene3D" id="3.40.50.720">
    <property type="entry name" value="NAD(P)-binding Rossmann-like Domain"/>
    <property type="match status" value="1"/>
</dbReference>
<accession>A0A2T5GRS8</accession>
<name>A0A2T5GRS8_9SPHN</name>
<dbReference type="InterPro" id="IPR051207">
    <property type="entry name" value="ComplexI_NDUFA9_subunit"/>
</dbReference>
<dbReference type="Pfam" id="PF01370">
    <property type="entry name" value="Epimerase"/>
    <property type="match status" value="1"/>
</dbReference>
<dbReference type="GO" id="GO:0044877">
    <property type="term" value="F:protein-containing complex binding"/>
    <property type="evidence" value="ECO:0007669"/>
    <property type="project" value="TreeGrafter"/>
</dbReference>
<evidence type="ECO:0000313" key="2">
    <source>
        <dbReference type="EMBL" id="PTQ62031.1"/>
    </source>
</evidence>
<dbReference type="CDD" id="cd05271">
    <property type="entry name" value="NDUFA9_like_SDR_a"/>
    <property type="match status" value="1"/>
</dbReference>
<proteinExistence type="predicted"/>
<evidence type="ECO:0000259" key="1">
    <source>
        <dbReference type="Pfam" id="PF01370"/>
    </source>
</evidence>
<dbReference type="PANTHER" id="PTHR12126:SF11">
    <property type="entry name" value="NADH DEHYDROGENASE [UBIQUINONE] 1 ALPHA SUBCOMPLEX SUBUNIT 9, MITOCHONDRIAL"/>
    <property type="match status" value="1"/>
</dbReference>
<dbReference type="EMBL" id="QAOG01000001">
    <property type="protein sequence ID" value="PTQ62031.1"/>
    <property type="molecule type" value="Genomic_DNA"/>
</dbReference>
<feature type="domain" description="NAD-dependent epimerase/dehydratase" evidence="1">
    <location>
        <begin position="7"/>
        <end position="207"/>
    </location>
</feature>
<dbReference type="SUPFAM" id="SSF51735">
    <property type="entry name" value="NAD(P)-binding Rossmann-fold domains"/>
    <property type="match status" value="1"/>
</dbReference>
<dbReference type="RefSeq" id="WP_107956441.1">
    <property type="nucleotide sequence ID" value="NZ_QAOG01000001.1"/>
</dbReference>
<organism evidence="2 3">
    <name type="scientific">Sphingomonas aurantiaca</name>
    <dbReference type="NCBI Taxonomy" id="185949"/>
    <lineage>
        <taxon>Bacteria</taxon>
        <taxon>Pseudomonadati</taxon>
        <taxon>Pseudomonadota</taxon>
        <taxon>Alphaproteobacteria</taxon>
        <taxon>Sphingomonadales</taxon>
        <taxon>Sphingomonadaceae</taxon>
        <taxon>Sphingomonas</taxon>
    </lineage>
</organism>
<evidence type="ECO:0000313" key="3">
    <source>
        <dbReference type="Proteomes" id="UP000244189"/>
    </source>
</evidence>
<dbReference type="PANTHER" id="PTHR12126">
    <property type="entry name" value="NADH-UBIQUINONE OXIDOREDUCTASE 39 KDA SUBUNIT-RELATED"/>
    <property type="match status" value="1"/>
</dbReference>
<sequence length="320" mass="32804">MNDKLVTLIGGGGFVGRYVAQALLATGARVRIAQRDPRQAFFLKPLGGLGQTQFVGADVTKPETIAHAVRGSDVVVNLVGVLAGDFQRVQALGAQTVAQAAAKAGVGALVHVSAIGADPESASAYGKSKGQGEAAVLDAFPTATILRPSIVFGQEDQFVNRFAGMIAKAPVVPVLRAGAKFQPVFVGNVADAIVAAAAAPEAFGGQTLELGGPDIITMGNLIRWIASTIGRTPSIIELPDFAGALIARAGFLPGAPITKDQWAMLQSDNVVTGVDGLAALGIDATPLSTVAPGWLVRFRKAGRFGRRAETHAEVHAGGSN</sequence>
<dbReference type="Proteomes" id="UP000244189">
    <property type="component" value="Unassembled WGS sequence"/>
</dbReference>
<dbReference type="InterPro" id="IPR001509">
    <property type="entry name" value="Epimerase_deHydtase"/>
</dbReference>
<dbReference type="InterPro" id="IPR036291">
    <property type="entry name" value="NAD(P)-bd_dom_sf"/>
</dbReference>
<comment type="caution">
    <text evidence="2">The sequence shown here is derived from an EMBL/GenBank/DDBJ whole genome shotgun (WGS) entry which is preliminary data.</text>
</comment>
<protein>
    <submittedName>
        <fullName evidence="2">NADH dehydrogenase</fullName>
    </submittedName>
</protein>
<reference evidence="2 3" key="1">
    <citation type="submission" date="2018-04" db="EMBL/GenBank/DDBJ databases">
        <title>Genomic Encyclopedia of Type Strains, Phase III (KMG-III): the genomes of soil and plant-associated and newly described type strains.</title>
        <authorList>
            <person name="Whitman W."/>
        </authorList>
    </citation>
    <scope>NUCLEOTIDE SEQUENCE [LARGE SCALE GENOMIC DNA]</scope>
    <source>
        <strain evidence="2 3">MA101b</strain>
    </source>
</reference>
<gene>
    <name evidence="2" type="ORF">C8J26_0304</name>
</gene>
<keyword evidence="3" id="KW-1185">Reference proteome</keyword>